<organism evidence="12 13">
    <name type="scientific">Meinhardsimonia xiamenensis</name>
    <dbReference type="NCBI Taxonomy" id="990712"/>
    <lineage>
        <taxon>Bacteria</taxon>
        <taxon>Pseudomonadati</taxon>
        <taxon>Pseudomonadota</taxon>
        <taxon>Alphaproteobacteria</taxon>
        <taxon>Rhodobacterales</taxon>
        <taxon>Paracoccaceae</taxon>
        <taxon>Meinhardsimonia</taxon>
    </lineage>
</organism>
<protein>
    <recommendedName>
        <fullName evidence="3">Deoxyribodipyrimidine photo-lyase</fullName>
        <ecNumber evidence="2">4.1.99.3</ecNumber>
    </recommendedName>
</protein>
<dbReference type="GO" id="GO:0071949">
    <property type="term" value="F:FAD binding"/>
    <property type="evidence" value="ECO:0007669"/>
    <property type="project" value="TreeGrafter"/>
</dbReference>
<keyword evidence="4 8" id="KW-0285">Flavoprotein</keyword>
<dbReference type="STRING" id="990712.SAMN05216257_107101"/>
<name>A0A1G9GHI9_9RHOB</name>
<feature type="site" description="Electron transfer via tryptophanyl radical" evidence="9">
    <location>
        <position position="350"/>
    </location>
</feature>
<evidence type="ECO:0000256" key="4">
    <source>
        <dbReference type="ARBA" id="ARBA00022630"/>
    </source>
</evidence>
<dbReference type="SUPFAM" id="SSF48173">
    <property type="entry name" value="Cryptochrome/photolyase FAD-binding domain"/>
    <property type="match status" value="1"/>
</dbReference>
<dbReference type="GO" id="GO:0009416">
    <property type="term" value="P:response to light stimulus"/>
    <property type="evidence" value="ECO:0007669"/>
    <property type="project" value="TreeGrafter"/>
</dbReference>
<dbReference type="Pfam" id="PF03441">
    <property type="entry name" value="FAD_binding_7"/>
    <property type="match status" value="1"/>
</dbReference>
<feature type="site" description="Electron transfer via tryptophanyl radical" evidence="9">
    <location>
        <position position="373"/>
    </location>
</feature>
<dbReference type="InterPro" id="IPR036134">
    <property type="entry name" value="Crypto/Photolyase_FAD-like_sf"/>
</dbReference>
<proteinExistence type="inferred from homology"/>
<dbReference type="PANTHER" id="PTHR11455:SF9">
    <property type="entry name" value="CRYPTOCHROME CIRCADIAN CLOCK 5 ISOFORM X1"/>
    <property type="match status" value="1"/>
</dbReference>
<feature type="domain" description="Photolyase/cryptochrome alpha/beta" evidence="11">
    <location>
        <begin position="5"/>
        <end position="130"/>
    </location>
</feature>
<dbReference type="GO" id="GO:0003677">
    <property type="term" value="F:DNA binding"/>
    <property type="evidence" value="ECO:0007669"/>
    <property type="project" value="TreeGrafter"/>
</dbReference>
<evidence type="ECO:0000256" key="1">
    <source>
        <dbReference type="ARBA" id="ARBA00001932"/>
    </source>
</evidence>
<dbReference type="Gene3D" id="1.25.40.80">
    <property type="match status" value="1"/>
</dbReference>
<dbReference type="Gene3D" id="3.40.50.620">
    <property type="entry name" value="HUPs"/>
    <property type="match status" value="1"/>
</dbReference>
<dbReference type="InterPro" id="IPR014729">
    <property type="entry name" value="Rossmann-like_a/b/a_fold"/>
</dbReference>
<evidence type="ECO:0000259" key="11">
    <source>
        <dbReference type="PROSITE" id="PS51645"/>
    </source>
</evidence>
<dbReference type="Pfam" id="PF00875">
    <property type="entry name" value="DNA_photolyase"/>
    <property type="match status" value="1"/>
</dbReference>
<evidence type="ECO:0000256" key="2">
    <source>
        <dbReference type="ARBA" id="ARBA00013149"/>
    </source>
</evidence>
<dbReference type="PROSITE" id="PS51645">
    <property type="entry name" value="PHR_CRY_ALPHA_BETA"/>
    <property type="match status" value="1"/>
</dbReference>
<comment type="cofactor">
    <cofactor evidence="1">
        <name>(6R)-5,10-methylene-5,6,7,8-tetrahydrofolate</name>
        <dbReference type="ChEBI" id="CHEBI:15636"/>
    </cofactor>
</comment>
<feature type="binding site" evidence="8">
    <location>
        <begin position="363"/>
        <end position="365"/>
    </location>
    <ligand>
        <name>FAD</name>
        <dbReference type="ChEBI" id="CHEBI:57692"/>
    </ligand>
</feature>
<dbReference type="GO" id="GO:0000719">
    <property type="term" value="P:photoreactive repair"/>
    <property type="evidence" value="ECO:0007669"/>
    <property type="project" value="UniProtKB-ARBA"/>
</dbReference>
<dbReference type="Proteomes" id="UP000199328">
    <property type="component" value="Unassembled WGS sequence"/>
</dbReference>
<dbReference type="RefSeq" id="WP_092501106.1">
    <property type="nucleotide sequence ID" value="NZ_FNFV01000007.1"/>
</dbReference>
<dbReference type="InterPro" id="IPR005101">
    <property type="entry name" value="Cryptochr/Photolyase_FAD-bd"/>
</dbReference>
<dbReference type="EC" id="4.1.99.3" evidence="2"/>
<comment type="similarity">
    <text evidence="10">Belongs to the DNA photolyase family.</text>
</comment>
<evidence type="ECO:0000313" key="13">
    <source>
        <dbReference type="Proteomes" id="UP000199328"/>
    </source>
</evidence>
<dbReference type="SUPFAM" id="SSF52425">
    <property type="entry name" value="Cryptochrome/photolyase, N-terminal domain"/>
    <property type="match status" value="1"/>
</dbReference>
<dbReference type="OrthoDB" id="9772484at2"/>
<evidence type="ECO:0000256" key="7">
    <source>
        <dbReference type="ARBA" id="ARBA00033999"/>
    </source>
</evidence>
<keyword evidence="13" id="KW-1185">Reference proteome</keyword>
<sequence>MAASPPAIHWFRRDLRLADNPALARAARAGRVLPVFIADPDHPDESALGAAGRAWLHRSLEALGQSLGGALNIYLGRPQDVLPALAARWGARLVTWGRLPDPALATRDEAVSAALRGAGCEVHAENGFLLWEPEETLKPDGTPYRVFTPFYRKGCLAAPPPRQPLPAVPFEAVRDAEALPLAALDLWPKHPWAEGMMAHWQVGEKAAAARLARFVSERLAAYPARRDMPGADGTSRLSPHLHFGEISPNAAWHAATGPGADKFRAELGWREFSWNLLVHNPDLAERPLRPEFARFPWRDDEAAFTAWTRGQTGIPLVDAGMRELWQTGWMHNRVRMVTASFLVKNLLIDWRAGERWFRDCLVDADHANNAASWQWVAGCGADAAPYFRIFNPVLQGEKFDPRGVYVRRFVPELSRLPDRWLHRPWDAPRETLAAAGLRLGRDYPAPIVDLATSRQRALGAYRTITAA</sequence>
<feature type="binding site" evidence="8">
    <location>
        <position position="222"/>
    </location>
    <ligand>
        <name>FAD</name>
        <dbReference type="ChEBI" id="CHEBI:57692"/>
    </ligand>
</feature>
<evidence type="ECO:0000256" key="5">
    <source>
        <dbReference type="ARBA" id="ARBA00022827"/>
    </source>
</evidence>
<dbReference type="InterPro" id="IPR006050">
    <property type="entry name" value="DNA_photolyase_N"/>
</dbReference>
<accession>A0A1G9GHI9</accession>
<dbReference type="FunFam" id="1.10.579.10:FF:000003">
    <property type="entry name" value="Deoxyribodipyrimidine photo-lyase"/>
    <property type="match status" value="1"/>
</dbReference>
<gene>
    <name evidence="12" type="ORF">SAMN05216257_107101</name>
</gene>
<evidence type="ECO:0000256" key="8">
    <source>
        <dbReference type="PIRSR" id="PIRSR602081-1"/>
    </source>
</evidence>
<dbReference type="InterPro" id="IPR036155">
    <property type="entry name" value="Crypto/Photolyase_N_sf"/>
</dbReference>
<dbReference type="InterPro" id="IPR002081">
    <property type="entry name" value="Cryptochrome/DNA_photolyase_1"/>
</dbReference>
<comment type="catalytic activity">
    <reaction evidence="7">
        <text>cyclobutadipyrimidine (in DNA) = 2 pyrimidine residues (in DNA).</text>
        <dbReference type="EC" id="4.1.99.3"/>
    </reaction>
</comment>
<evidence type="ECO:0000256" key="3">
    <source>
        <dbReference type="ARBA" id="ARBA00014046"/>
    </source>
</evidence>
<evidence type="ECO:0000256" key="10">
    <source>
        <dbReference type="RuleBase" id="RU004182"/>
    </source>
</evidence>
<evidence type="ECO:0000256" key="6">
    <source>
        <dbReference type="ARBA" id="ARBA00022991"/>
    </source>
</evidence>
<evidence type="ECO:0000313" key="12">
    <source>
        <dbReference type="EMBL" id="SDK99985.1"/>
    </source>
</evidence>
<evidence type="ECO:0000256" key="9">
    <source>
        <dbReference type="PIRSR" id="PIRSR602081-2"/>
    </source>
</evidence>
<dbReference type="PROSITE" id="PS00394">
    <property type="entry name" value="DNA_PHOTOLYASES_1_1"/>
    <property type="match status" value="1"/>
</dbReference>
<dbReference type="PROSITE" id="PS00691">
    <property type="entry name" value="DNA_PHOTOLYASES_1_2"/>
    <property type="match status" value="1"/>
</dbReference>
<feature type="binding site" evidence="8">
    <location>
        <position position="263"/>
    </location>
    <ligand>
        <name>FAD</name>
        <dbReference type="ChEBI" id="CHEBI:57692"/>
    </ligand>
</feature>
<keyword evidence="12" id="KW-0456">Lyase</keyword>
<dbReference type="PRINTS" id="PR00147">
    <property type="entry name" value="DNAPHOTLYASE"/>
</dbReference>
<dbReference type="EMBL" id="FNFV01000007">
    <property type="protein sequence ID" value="SDK99985.1"/>
    <property type="molecule type" value="Genomic_DNA"/>
</dbReference>
<dbReference type="AlphaFoldDB" id="A0A1G9GHI9"/>
<feature type="binding site" evidence="8">
    <location>
        <begin position="234"/>
        <end position="238"/>
    </location>
    <ligand>
        <name>FAD</name>
        <dbReference type="ChEBI" id="CHEBI:57692"/>
    </ligand>
</feature>
<dbReference type="GO" id="GO:0003904">
    <property type="term" value="F:deoxyribodipyrimidine photo-lyase activity"/>
    <property type="evidence" value="ECO:0007669"/>
    <property type="project" value="UniProtKB-EC"/>
</dbReference>
<keyword evidence="6 10" id="KW-0157">Chromophore</keyword>
<dbReference type="Gene3D" id="1.10.579.10">
    <property type="entry name" value="DNA Cyclobutane Dipyrimidine Photolyase, subunit A, domain 3"/>
    <property type="match status" value="1"/>
</dbReference>
<feature type="site" description="Electron transfer via tryptophanyl radical" evidence="9">
    <location>
        <position position="297"/>
    </location>
</feature>
<dbReference type="InterPro" id="IPR018394">
    <property type="entry name" value="DNA_photolyase_1_CS_C"/>
</dbReference>
<reference evidence="13" key="1">
    <citation type="submission" date="2016-10" db="EMBL/GenBank/DDBJ databases">
        <authorList>
            <person name="Varghese N."/>
            <person name="Submissions S."/>
        </authorList>
    </citation>
    <scope>NUCLEOTIDE SEQUENCE [LARGE SCALE GENOMIC DNA]</scope>
    <source>
        <strain evidence="13">CGMCC 1.10789</strain>
    </source>
</reference>
<dbReference type="PANTHER" id="PTHR11455">
    <property type="entry name" value="CRYPTOCHROME"/>
    <property type="match status" value="1"/>
</dbReference>
<keyword evidence="5 8" id="KW-0274">FAD</keyword>
<comment type="cofactor">
    <cofactor evidence="8">
        <name>FAD</name>
        <dbReference type="ChEBI" id="CHEBI:57692"/>
    </cofactor>
    <text evidence="8">Binds 1 FAD per subunit.</text>
</comment>